<organism evidence="1 2">
    <name type="scientific">Pelosinus propionicus DSM 13327</name>
    <dbReference type="NCBI Taxonomy" id="1123291"/>
    <lineage>
        <taxon>Bacteria</taxon>
        <taxon>Bacillati</taxon>
        <taxon>Bacillota</taxon>
        <taxon>Negativicutes</taxon>
        <taxon>Selenomonadales</taxon>
        <taxon>Sporomusaceae</taxon>
        <taxon>Pelosinus</taxon>
    </lineage>
</organism>
<dbReference type="STRING" id="1123291.SAMN04490355_11044"/>
<gene>
    <name evidence="1" type="ORF">SAMN04490355_11044</name>
</gene>
<dbReference type="Gene3D" id="3.40.50.1820">
    <property type="entry name" value="alpha/beta hydrolase"/>
    <property type="match status" value="1"/>
</dbReference>
<evidence type="ECO:0000313" key="1">
    <source>
        <dbReference type="EMBL" id="SFM39840.1"/>
    </source>
</evidence>
<accession>A0A1I4QJJ6</accession>
<dbReference type="RefSeq" id="WP_090944847.1">
    <property type="nucleotide sequence ID" value="NZ_FOTS01000104.1"/>
</dbReference>
<dbReference type="Proteomes" id="UP000199520">
    <property type="component" value="Unassembled WGS sequence"/>
</dbReference>
<name>A0A1I4QJJ6_9FIRM</name>
<reference evidence="2" key="1">
    <citation type="submission" date="2016-10" db="EMBL/GenBank/DDBJ databases">
        <authorList>
            <person name="Varghese N."/>
            <person name="Submissions S."/>
        </authorList>
    </citation>
    <scope>NUCLEOTIDE SEQUENCE [LARGE SCALE GENOMIC DNA]</scope>
    <source>
        <strain evidence="2">DSM 13327</strain>
    </source>
</reference>
<dbReference type="PANTHER" id="PTHR35560:SF3">
    <property type="entry name" value="PEPTIDASE S9 PROLYL OLIGOPEPTIDASE CATALYTIC DOMAIN-CONTAINING PROTEIN"/>
    <property type="match status" value="1"/>
</dbReference>
<evidence type="ECO:0008006" key="3">
    <source>
        <dbReference type="Google" id="ProtNLM"/>
    </source>
</evidence>
<proteinExistence type="predicted"/>
<dbReference type="OrthoDB" id="1094867at2"/>
<sequence>MKNSSLKLYIFFICLLLLLDAVVGCAASSQRFEPLNVGSGIFAMPETTGANTNNLRVFYYRPANWTPDKPIVIVQHGLQRNAEEYRDGWKKYAEQYNLLVVCPEFSKDKYPGVRYYNTGNISDTDDNTGQLQPKSEWIFPVINHVFNEIQMRSGATSNTFTLFGHSAGAQFVHRYVLFAEKTQAERIIFANAGWYTMTDTNVDFPYGIKNMSMSKDDLAKAFAKPVTILLGEKDNDPNNKVLRHTLEADAQGLNRFERGNRFYYEAKEKAAELGVPFNWQLITVPGVGHSDIGMAAAAAKLIVE</sequence>
<dbReference type="EMBL" id="FOTS01000104">
    <property type="protein sequence ID" value="SFM39840.1"/>
    <property type="molecule type" value="Genomic_DNA"/>
</dbReference>
<dbReference type="InterPro" id="IPR029058">
    <property type="entry name" value="AB_hydrolase_fold"/>
</dbReference>
<protein>
    <recommendedName>
        <fullName evidence="3">Alpha/beta hydrolase family protein</fullName>
    </recommendedName>
</protein>
<keyword evidence="2" id="KW-1185">Reference proteome</keyword>
<dbReference type="AlphaFoldDB" id="A0A1I4QJJ6"/>
<dbReference type="PANTHER" id="PTHR35560">
    <property type="entry name" value="BLL0132 PROTEIN"/>
    <property type="match status" value="1"/>
</dbReference>
<evidence type="ECO:0000313" key="2">
    <source>
        <dbReference type="Proteomes" id="UP000199520"/>
    </source>
</evidence>
<dbReference type="SUPFAM" id="SSF53474">
    <property type="entry name" value="alpha/beta-Hydrolases"/>
    <property type="match status" value="1"/>
</dbReference>